<sequence length="89" mass="9570">MVGQSIGLCPRLSSLYGKSFIVIRGSCASHPMSALCADLESIRATHCVCAASSCTCLKDKSNAPKISGFYQEPVDFDLNMESNAYHECC</sequence>
<proteinExistence type="predicted"/>
<organism evidence="1 2">
    <name type="scientific">Dreissena polymorpha</name>
    <name type="common">Zebra mussel</name>
    <name type="synonym">Mytilus polymorpha</name>
    <dbReference type="NCBI Taxonomy" id="45954"/>
    <lineage>
        <taxon>Eukaryota</taxon>
        <taxon>Metazoa</taxon>
        <taxon>Spiralia</taxon>
        <taxon>Lophotrochozoa</taxon>
        <taxon>Mollusca</taxon>
        <taxon>Bivalvia</taxon>
        <taxon>Autobranchia</taxon>
        <taxon>Heteroconchia</taxon>
        <taxon>Euheterodonta</taxon>
        <taxon>Imparidentia</taxon>
        <taxon>Neoheterodontei</taxon>
        <taxon>Myida</taxon>
        <taxon>Dreissenoidea</taxon>
        <taxon>Dreissenidae</taxon>
        <taxon>Dreissena</taxon>
    </lineage>
</organism>
<dbReference type="EMBL" id="JAIWYP010000003">
    <property type="protein sequence ID" value="KAH3846064.1"/>
    <property type="molecule type" value="Genomic_DNA"/>
</dbReference>
<gene>
    <name evidence="1" type="ORF">DPMN_088358</name>
</gene>
<dbReference type="AlphaFoldDB" id="A0A9D4KUX2"/>
<keyword evidence="2" id="KW-1185">Reference proteome</keyword>
<name>A0A9D4KUX2_DREPO</name>
<comment type="caution">
    <text evidence="1">The sequence shown here is derived from an EMBL/GenBank/DDBJ whole genome shotgun (WGS) entry which is preliminary data.</text>
</comment>
<evidence type="ECO:0000313" key="1">
    <source>
        <dbReference type="EMBL" id="KAH3846064.1"/>
    </source>
</evidence>
<evidence type="ECO:0000313" key="2">
    <source>
        <dbReference type="Proteomes" id="UP000828390"/>
    </source>
</evidence>
<reference evidence="1" key="1">
    <citation type="journal article" date="2019" name="bioRxiv">
        <title>The Genome of the Zebra Mussel, Dreissena polymorpha: A Resource for Invasive Species Research.</title>
        <authorList>
            <person name="McCartney M.A."/>
            <person name="Auch B."/>
            <person name="Kono T."/>
            <person name="Mallez S."/>
            <person name="Zhang Y."/>
            <person name="Obille A."/>
            <person name="Becker A."/>
            <person name="Abrahante J.E."/>
            <person name="Garbe J."/>
            <person name="Badalamenti J.P."/>
            <person name="Herman A."/>
            <person name="Mangelson H."/>
            <person name="Liachko I."/>
            <person name="Sullivan S."/>
            <person name="Sone E.D."/>
            <person name="Koren S."/>
            <person name="Silverstein K.A.T."/>
            <person name="Beckman K.B."/>
            <person name="Gohl D.M."/>
        </authorList>
    </citation>
    <scope>NUCLEOTIDE SEQUENCE</scope>
    <source>
        <strain evidence="1">Duluth1</strain>
        <tissue evidence="1">Whole animal</tissue>
    </source>
</reference>
<accession>A0A9D4KUX2</accession>
<reference evidence="1" key="2">
    <citation type="submission" date="2020-11" db="EMBL/GenBank/DDBJ databases">
        <authorList>
            <person name="McCartney M.A."/>
            <person name="Auch B."/>
            <person name="Kono T."/>
            <person name="Mallez S."/>
            <person name="Becker A."/>
            <person name="Gohl D.M."/>
            <person name="Silverstein K.A.T."/>
            <person name="Koren S."/>
            <person name="Bechman K.B."/>
            <person name="Herman A."/>
            <person name="Abrahante J.E."/>
            <person name="Garbe J."/>
        </authorList>
    </citation>
    <scope>NUCLEOTIDE SEQUENCE</scope>
    <source>
        <strain evidence="1">Duluth1</strain>
        <tissue evidence="1">Whole animal</tissue>
    </source>
</reference>
<dbReference type="Proteomes" id="UP000828390">
    <property type="component" value="Unassembled WGS sequence"/>
</dbReference>
<protein>
    <submittedName>
        <fullName evidence="1">Uncharacterized protein</fullName>
    </submittedName>
</protein>